<dbReference type="RefSeq" id="XP_022344001.1">
    <property type="nucleotide sequence ID" value="XM_022488293.1"/>
</dbReference>
<dbReference type="SUPFAM" id="SSF88723">
    <property type="entry name" value="PIN domain-like"/>
    <property type="match status" value="1"/>
</dbReference>
<organism evidence="2 3">
    <name type="scientific">Crassostrea virginica</name>
    <name type="common">Eastern oyster</name>
    <dbReference type="NCBI Taxonomy" id="6565"/>
    <lineage>
        <taxon>Eukaryota</taxon>
        <taxon>Metazoa</taxon>
        <taxon>Spiralia</taxon>
        <taxon>Lophotrochozoa</taxon>
        <taxon>Mollusca</taxon>
        <taxon>Bivalvia</taxon>
        <taxon>Autobranchia</taxon>
        <taxon>Pteriomorphia</taxon>
        <taxon>Ostreida</taxon>
        <taxon>Ostreoidea</taxon>
        <taxon>Ostreidae</taxon>
        <taxon>Crassostrea</taxon>
    </lineage>
</organism>
<dbReference type="Proteomes" id="UP000694844">
    <property type="component" value="Chromosome 5"/>
</dbReference>
<proteinExistence type="inferred from homology"/>
<evidence type="ECO:0000313" key="2">
    <source>
        <dbReference type="Proteomes" id="UP000694844"/>
    </source>
</evidence>
<gene>
    <name evidence="3" type="primary">LOC111137058</name>
</gene>
<accession>A0A8B8EVJ8</accession>
<dbReference type="InterPro" id="IPR029060">
    <property type="entry name" value="PIN-like_dom_sf"/>
</dbReference>
<dbReference type="Gene3D" id="3.40.50.1010">
    <property type="entry name" value="5'-nuclease"/>
    <property type="match status" value="1"/>
</dbReference>
<sequence length="511" mass="60165">METWMKRHHRDVDNLNEVINVCRGSKEMADLEEDVFIRPVCLEIQIIETLVSCGCELIQSVTGEADFMIAKALHERNKAFAIWSNDSDFCIFDKCRFIPNDLFDMCNGLQMGLPIEVPVKPESLWCGIISNERVKNMLMFQSRHLLVELSIIAGNDFTSQFVTNGLNGQIDIRGRKSIETFAEWVNHYKSIENHPLLFTEMKRNAAFARAVKHSRLFYCLQSCPETVVEKGYFSKLLAEKIAALKYPSHLMAMHNNFYWHRMLQEDTTYGQPCVEVALAELRAHIYRVVLTRRENRVDEYGRSPWEPFHIAGVLAIDDPEIPPLHKIQEDKIFWNLNSFHHIMSHQEPVVRNKWFDRYGRKNGFIVYCLRYFLLLNWRRNLFIQQQEFLALCALVFVRAREEHYQQIQLRPTPRGVSIGNWFLDVYRHAYHFLGKLFFLTHEFPSPEEIYSGAVWTCFYMCSKDDTYYAASRQTTQEVLSWIQDQMNAVISDKRHVIKHITEGVFEFNDRF</sequence>
<reference evidence="3" key="1">
    <citation type="submission" date="2025-08" db="UniProtKB">
        <authorList>
            <consortium name="RefSeq"/>
        </authorList>
    </citation>
    <scope>IDENTIFICATION</scope>
    <source>
        <tissue evidence="3">Whole sample</tissue>
    </source>
</reference>
<keyword evidence="2" id="KW-1185">Reference proteome</keyword>
<name>A0A8B8EVJ8_CRAVI</name>
<dbReference type="OrthoDB" id="6063169at2759"/>
<protein>
    <submittedName>
        <fullName evidence="3">Uncharacterized protein LOC111137058</fullName>
    </submittedName>
</protein>
<dbReference type="PANTHER" id="PTHR15665">
    <property type="entry name" value="ASTEROID PROTEIN"/>
    <property type="match status" value="1"/>
</dbReference>
<dbReference type="PANTHER" id="PTHR15665:SF1">
    <property type="entry name" value="PROTEIN ASTEROID HOMOLOG 1"/>
    <property type="match status" value="1"/>
</dbReference>
<evidence type="ECO:0000313" key="3">
    <source>
        <dbReference type="RefSeq" id="XP_022344001.1"/>
    </source>
</evidence>
<dbReference type="InterPro" id="IPR026832">
    <property type="entry name" value="Asteroid"/>
</dbReference>
<dbReference type="KEGG" id="cvn:111137058"/>
<comment type="similarity">
    <text evidence="1">Belongs to the asteroid family.</text>
</comment>
<evidence type="ECO:0000256" key="1">
    <source>
        <dbReference type="ARBA" id="ARBA00007398"/>
    </source>
</evidence>
<dbReference type="AlphaFoldDB" id="A0A8B8EVJ8"/>
<dbReference type="GeneID" id="111137058"/>